<dbReference type="SUPFAM" id="SSF48695">
    <property type="entry name" value="Multiheme cytochromes"/>
    <property type="match status" value="1"/>
</dbReference>
<dbReference type="OrthoDB" id="7062189at2"/>
<proteinExistence type="predicted"/>
<reference evidence="1 2" key="1">
    <citation type="submission" date="2015-12" db="EMBL/GenBank/DDBJ databases">
        <authorList>
            <person name="Shamseldin A."/>
            <person name="Moawad H."/>
            <person name="Abd El-Rahim W.M."/>
            <person name="Sadowsky M.J."/>
        </authorList>
    </citation>
    <scope>NUCLEOTIDE SEQUENCE [LARGE SCALE GENOMIC DNA]</scope>
    <source>
        <strain evidence="1 2">WF1</strain>
    </source>
</reference>
<name>A0A1V8MBP2_9GAMM</name>
<organism evidence="1 2">
    <name type="scientific">Methyloprofundus sedimenti</name>
    <dbReference type="NCBI Taxonomy" id="1420851"/>
    <lineage>
        <taxon>Bacteria</taxon>
        <taxon>Pseudomonadati</taxon>
        <taxon>Pseudomonadota</taxon>
        <taxon>Gammaproteobacteria</taxon>
        <taxon>Methylococcales</taxon>
        <taxon>Methylococcaceae</taxon>
        <taxon>Methyloprofundus</taxon>
    </lineage>
</organism>
<evidence type="ECO:0000313" key="1">
    <source>
        <dbReference type="EMBL" id="OQK18743.1"/>
    </source>
</evidence>
<protein>
    <submittedName>
        <fullName evidence="1">Uncharacterized protein</fullName>
    </submittedName>
</protein>
<keyword evidence="2" id="KW-1185">Reference proteome</keyword>
<dbReference type="AlphaFoldDB" id="A0A1V8MBP2"/>
<gene>
    <name evidence="1" type="ORF">AU255_10500</name>
</gene>
<accession>A0A1V8MBP2</accession>
<sequence length="147" mass="17223">MKEEGDSCLLCHAFQKNDEHDETKRKPLNTVANEPLEAICHDCHVTELRGPWRCNLCHDDPKKIWPADHNSGYIQNHQEDSKQDTAICETCHLDQKFCTNCHFRRDTLNRSYHPLNYINRHGLEARMMPANCAQCHNSFYCQDCHNQ</sequence>
<evidence type="ECO:0000313" key="2">
    <source>
        <dbReference type="Proteomes" id="UP000191980"/>
    </source>
</evidence>
<dbReference type="InterPro" id="IPR036280">
    <property type="entry name" value="Multihaem_cyt_sf"/>
</dbReference>
<dbReference type="STRING" id="1420851.AU255_10500"/>
<dbReference type="EMBL" id="LPUF01000001">
    <property type="protein sequence ID" value="OQK18743.1"/>
    <property type="molecule type" value="Genomic_DNA"/>
</dbReference>
<comment type="caution">
    <text evidence="1">The sequence shown here is derived from an EMBL/GenBank/DDBJ whole genome shotgun (WGS) entry which is preliminary data.</text>
</comment>
<dbReference type="Proteomes" id="UP000191980">
    <property type="component" value="Unassembled WGS sequence"/>
</dbReference>